<reference evidence="2" key="1">
    <citation type="submission" date="2022-04" db="EMBL/GenBank/DDBJ databases">
        <title>Desulfatitalea alkaliphila sp. nov., a novel anaerobic sulfate-reducing bacterium isolated from terrestrial mud volcano, Taman Peninsula, Russia.</title>
        <authorList>
            <person name="Khomyakova M.A."/>
            <person name="Merkel A.Y."/>
            <person name="Slobodkin A.I."/>
        </authorList>
    </citation>
    <scope>NUCLEOTIDE SEQUENCE</scope>
    <source>
        <strain evidence="2">M08but</strain>
    </source>
</reference>
<comment type="caution">
    <text evidence="2">The sequence shown here is derived from an EMBL/GenBank/DDBJ whole genome shotgun (WGS) entry which is preliminary data.</text>
</comment>
<evidence type="ECO:0000256" key="1">
    <source>
        <dbReference type="SAM" id="MobiDB-lite"/>
    </source>
</evidence>
<proteinExistence type="predicted"/>
<protein>
    <submittedName>
        <fullName evidence="2">Uncharacterized protein</fullName>
    </submittedName>
</protein>
<evidence type="ECO:0000313" key="3">
    <source>
        <dbReference type="Proteomes" id="UP001165427"/>
    </source>
</evidence>
<keyword evidence="3" id="KW-1185">Reference proteome</keyword>
<dbReference type="EMBL" id="JALJRB010000023">
    <property type="protein sequence ID" value="MCJ8502278.1"/>
    <property type="molecule type" value="Genomic_DNA"/>
</dbReference>
<accession>A0AA41R6E7</accession>
<feature type="compositionally biased region" description="Basic and acidic residues" evidence="1">
    <location>
        <begin position="23"/>
        <end position="40"/>
    </location>
</feature>
<feature type="region of interest" description="Disordered" evidence="1">
    <location>
        <begin position="23"/>
        <end position="42"/>
    </location>
</feature>
<gene>
    <name evidence="2" type="ORF">MRX98_16965</name>
</gene>
<evidence type="ECO:0000313" key="2">
    <source>
        <dbReference type="EMBL" id="MCJ8502278.1"/>
    </source>
</evidence>
<organism evidence="2 3">
    <name type="scientific">Desulfatitalea alkaliphila</name>
    <dbReference type="NCBI Taxonomy" id="2929485"/>
    <lineage>
        <taxon>Bacteria</taxon>
        <taxon>Pseudomonadati</taxon>
        <taxon>Thermodesulfobacteriota</taxon>
        <taxon>Desulfobacteria</taxon>
        <taxon>Desulfobacterales</taxon>
        <taxon>Desulfosarcinaceae</taxon>
        <taxon>Desulfatitalea</taxon>
    </lineage>
</organism>
<dbReference type="Proteomes" id="UP001165427">
    <property type="component" value="Unassembled WGS sequence"/>
</dbReference>
<dbReference type="AlphaFoldDB" id="A0AA41R6E7"/>
<name>A0AA41R6E7_9BACT</name>
<dbReference type="RefSeq" id="WP_246912809.1">
    <property type="nucleotide sequence ID" value="NZ_JALJRB010000023.1"/>
</dbReference>
<sequence length="78" mass="9177">MGIHADTLHLPALLPVRWPMREQDMGRRPRARQEMPERPWRQRVYRLPPRGRGEGFTYGPDARTAVPTAIGRWIDLYV</sequence>